<dbReference type="AlphaFoldDB" id="A0A150KK70"/>
<dbReference type="GO" id="GO:0004801">
    <property type="term" value="F:transaldolase activity"/>
    <property type="evidence" value="ECO:0007669"/>
    <property type="project" value="UniProtKB-EC"/>
</dbReference>
<evidence type="ECO:0000313" key="4">
    <source>
        <dbReference type="Proteomes" id="UP000075666"/>
    </source>
</evidence>
<dbReference type="PROSITE" id="PS01054">
    <property type="entry name" value="TRANSALDOLASE_1"/>
    <property type="match status" value="1"/>
</dbReference>
<organism evidence="2 4">
    <name type="scientific">Heyndrickxia sporothermodurans</name>
    <dbReference type="NCBI Taxonomy" id="46224"/>
    <lineage>
        <taxon>Bacteria</taxon>
        <taxon>Bacillati</taxon>
        <taxon>Bacillota</taxon>
        <taxon>Bacilli</taxon>
        <taxon>Bacillales</taxon>
        <taxon>Bacillaceae</taxon>
        <taxon>Heyndrickxia</taxon>
    </lineage>
</organism>
<dbReference type="KEGG" id="hspo:JGZ69_03955"/>
<dbReference type="InterPro" id="IPR018225">
    <property type="entry name" value="Transaldolase_AS"/>
</dbReference>
<reference evidence="2 4" key="1">
    <citation type="submission" date="2016-01" db="EMBL/GenBank/DDBJ databases">
        <title>Genome Sequences of Twelve Sporeforming Bacillus Species Isolated from Foods.</title>
        <authorList>
            <person name="Berendsen E.M."/>
            <person name="Wells-Bennik M.H."/>
            <person name="Krawcyk A.O."/>
            <person name="De Jong A."/>
            <person name="Holsappel S."/>
            <person name="Eijlander R.T."/>
            <person name="Kuipers O.P."/>
        </authorList>
    </citation>
    <scope>NUCLEOTIDE SEQUENCE [LARGE SCALE GENOMIC DNA]</scope>
    <source>
        <strain evidence="2 4">B4102</strain>
    </source>
</reference>
<sequence>MYLDTANINEITEAFSLGIMKGVTTNPSILLTEGKPRKWIIKEILDKTDGTVFVQTVGETYEEMYNDCQEIRTYDQTKIGIKIPATFEGLKVIMQLKNMLNKPLTASSLEKFNEDGELLNEGTRG</sequence>
<dbReference type="InterPro" id="IPR013785">
    <property type="entry name" value="Aldolase_TIM"/>
</dbReference>
<protein>
    <submittedName>
        <fullName evidence="2">Transaldolase</fullName>
        <ecNumber evidence="2">2.2.1.2</ecNumber>
    </submittedName>
</protein>
<dbReference type="GeneID" id="62499468"/>
<dbReference type="PATRIC" id="fig|46224.3.peg.2062"/>
<dbReference type="STRING" id="46224.B4102_0920"/>
<dbReference type="SUPFAM" id="SSF51569">
    <property type="entry name" value="Aldolase"/>
    <property type="match status" value="1"/>
</dbReference>
<dbReference type="InterPro" id="IPR001585">
    <property type="entry name" value="TAL/FSA"/>
</dbReference>
<dbReference type="GO" id="GO:0005975">
    <property type="term" value="P:carbohydrate metabolic process"/>
    <property type="evidence" value="ECO:0007669"/>
    <property type="project" value="InterPro"/>
</dbReference>
<dbReference type="RefSeq" id="WP_066235905.1">
    <property type="nucleotide sequence ID" value="NZ_CP066701.1"/>
</dbReference>
<name>A0A150KK70_9BACI</name>
<dbReference type="Proteomes" id="UP000595512">
    <property type="component" value="Chromosome"/>
</dbReference>
<accession>A0A150KK70</accession>
<dbReference type="EMBL" id="CP066701">
    <property type="protein sequence ID" value="QQX26098.1"/>
    <property type="molecule type" value="Genomic_DNA"/>
</dbReference>
<keyword evidence="4" id="KW-1185">Reference proteome</keyword>
<keyword evidence="1" id="KW-0704">Schiff base</keyword>
<reference evidence="3 5" key="2">
    <citation type="submission" date="2020-12" db="EMBL/GenBank/DDBJ databases">
        <title>Taxonomic evaluation of the Bacillus sporothermodurans group of bacteria based on whole genome sequences.</title>
        <authorList>
            <person name="Fiedler G."/>
            <person name="Herbstmann A.-D."/>
            <person name="Doll E."/>
            <person name="Wenning M."/>
            <person name="Brinks E."/>
            <person name="Kabisch J."/>
            <person name="Breitenwieser F."/>
            <person name="Lappann M."/>
            <person name="Boehnlein C."/>
            <person name="Franz C."/>
        </authorList>
    </citation>
    <scope>NUCLEOTIDE SEQUENCE [LARGE SCALE GENOMIC DNA]</scope>
    <source>
        <strain evidence="3 5">DSM 10599</strain>
    </source>
</reference>
<keyword evidence="2" id="KW-0808">Transferase</keyword>
<proteinExistence type="predicted"/>
<evidence type="ECO:0000256" key="1">
    <source>
        <dbReference type="ARBA" id="ARBA00023270"/>
    </source>
</evidence>
<evidence type="ECO:0000313" key="3">
    <source>
        <dbReference type="EMBL" id="QQX26098.1"/>
    </source>
</evidence>
<dbReference type="OrthoDB" id="9807051at2"/>
<dbReference type="Proteomes" id="UP000075666">
    <property type="component" value="Unassembled WGS sequence"/>
</dbReference>
<dbReference type="Gene3D" id="3.20.20.70">
    <property type="entry name" value="Aldolase class I"/>
    <property type="match status" value="1"/>
</dbReference>
<dbReference type="Pfam" id="PF00923">
    <property type="entry name" value="TAL_FSA"/>
    <property type="match status" value="1"/>
</dbReference>
<gene>
    <name evidence="2" type="ORF">B4102_0920</name>
    <name evidence="3" type="ORF">JGZ69_03955</name>
</gene>
<evidence type="ECO:0000313" key="2">
    <source>
        <dbReference type="EMBL" id="KYC84189.1"/>
    </source>
</evidence>
<dbReference type="EC" id="2.2.1.2" evidence="2"/>
<evidence type="ECO:0000313" key="5">
    <source>
        <dbReference type="Proteomes" id="UP000595512"/>
    </source>
</evidence>
<dbReference type="EMBL" id="LQYN01000169">
    <property type="protein sequence ID" value="KYC84189.1"/>
    <property type="molecule type" value="Genomic_DNA"/>
</dbReference>